<dbReference type="NCBIfam" id="NF000996">
    <property type="entry name" value="PRK00105.1"/>
    <property type="match status" value="1"/>
</dbReference>
<dbReference type="Proteomes" id="UP000250223">
    <property type="component" value="Unassembled WGS sequence"/>
</dbReference>
<protein>
    <recommendedName>
        <fullName evidence="5 11">Nicotinate-nucleotide--dimethylbenzimidazole phosphoribosyltransferase</fullName>
        <shortName evidence="11">NN:DBI PRT</shortName>
        <ecNumber evidence="4 11">2.4.2.21</ecNumber>
    </recommendedName>
    <alternativeName>
        <fullName evidence="9 11">N(1)-alpha-phosphoribosyltransferase</fullName>
    </alternativeName>
</protein>
<keyword evidence="6 11" id="KW-0169">Cobalamin biosynthesis</keyword>
<dbReference type="OrthoDB" id="9781491at2"/>
<evidence type="ECO:0000313" key="14">
    <source>
        <dbReference type="Proteomes" id="UP000198811"/>
    </source>
</evidence>
<evidence type="ECO:0000313" key="15">
    <source>
        <dbReference type="Proteomes" id="UP000250223"/>
    </source>
</evidence>
<dbReference type="InterPro" id="IPR017846">
    <property type="entry name" value="Nict_dMeBzImd_PRibTrfase_bact"/>
</dbReference>
<accession>A0A240ATC2</accession>
<dbReference type="FunFam" id="3.40.50.10210:FF:000001">
    <property type="entry name" value="Nicotinate-nucleotide--dimethylbenzimidazole phosphoribosyltransferase"/>
    <property type="match status" value="1"/>
</dbReference>
<evidence type="ECO:0000256" key="4">
    <source>
        <dbReference type="ARBA" id="ARBA00011991"/>
    </source>
</evidence>
<evidence type="ECO:0000256" key="10">
    <source>
        <dbReference type="ARBA" id="ARBA00047340"/>
    </source>
</evidence>
<dbReference type="EMBL" id="UAWC01000024">
    <property type="protein sequence ID" value="SQB35338.1"/>
    <property type="molecule type" value="Genomic_DNA"/>
</dbReference>
<dbReference type="InterPro" id="IPR036087">
    <property type="entry name" value="Nict_dMeBzImd_PRibTrfase_sf"/>
</dbReference>
<dbReference type="EC" id="2.4.2.21" evidence="4 11"/>
<keyword evidence="7 11" id="KW-0328">Glycosyltransferase</keyword>
<dbReference type="GO" id="GO:0009236">
    <property type="term" value="P:cobalamin biosynthetic process"/>
    <property type="evidence" value="ECO:0007669"/>
    <property type="project" value="UniProtKB-UniRule"/>
</dbReference>
<dbReference type="GeneID" id="70577841"/>
<evidence type="ECO:0000313" key="13">
    <source>
        <dbReference type="EMBL" id="SQB35338.1"/>
    </source>
</evidence>
<dbReference type="Proteomes" id="UP000198811">
    <property type="component" value="Unassembled WGS sequence"/>
</dbReference>
<keyword evidence="8 11" id="KW-0808">Transferase</keyword>
<dbReference type="EMBL" id="FNGL01000002">
    <property type="protein sequence ID" value="SDK92407.1"/>
    <property type="molecule type" value="Genomic_DNA"/>
</dbReference>
<dbReference type="PANTHER" id="PTHR43463">
    <property type="entry name" value="NICOTINATE-NUCLEOTIDE--DIMETHYLBENZIMIDAZOLE PHOSPHORIBOSYLTRANSFERASE"/>
    <property type="match status" value="1"/>
</dbReference>
<feature type="active site" description="Proton acceptor" evidence="11">
    <location>
        <position position="317"/>
    </location>
</feature>
<dbReference type="PANTHER" id="PTHR43463:SF1">
    <property type="entry name" value="NICOTINATE-NUCLEOTIDE--DIMETHYLBENZIMIDAZOLE PHOSPHORIBOSYLTRANSFERASE"/>
    <property type="match status" value="1"/>
</dbReference>
<reference evidence="12 14" key="1">
    <citation type="submission" date="2016-10" db="EMBL/GenBank/DDBJ databases">
        <authorList>
            <person name="Varghese N."/>
            <person name="Submissions S."/>
        </authorList>
    </citation>
    <scope>NUCLEOTIDE SEQUENCE [LARGE SCALE GENOMIC DNA]</scope>
    <source>
        <strain evidence="12 14">NLAE-zl-C224</strain>
    </source>
</reference>
<dbReference type="SUPFAM" id="SSF52733">
    <property type="entry name" value="Nicotinate mononucleotide:5,6-dimethylbenzimidazole phosphoribosyltransferase (CobT)"/>
    <property type="match status" value="1"/>
</dbReference>
<dbReference type="CDD" id="cd02439">
    <property type="entry name" value="DMB-PRT_CobT"/>
    <property type="match status" value="1"/>
</dbReference>
<dbReference type="Pfam" id="PF02277">
    <property type="entry name" value="DBI_PRT"/>
    <property type="match status" value="1"/>
</dbReference>
<gene>
    <name evidence="11 13" type="primary">cobT</name>
    <name evidence="13" type="ORF">NCTC13028_01891</name>
    <name evidence="12" type="ORF">SAMN05216497_102226</name>
</gene>
<dbReference type="RefSeq" id="WP_089863674.1">
    <property type="nucleotide sequence ID" value="NZ_CP173238.1"/>
</dbReference>
<evidence type="ECO:0000256" key="1">
    <source>
        <dbReference type="ARBA" id="ARBA00002197"/>
    </source>
</evidence>
<organism evidence="13 15">
    <name type="scientific">Clostridium cochlearium</name>
    <dbReference type="NCBI Taxonomy" id="1494"/>
    <lineage>
        <taxon>Bacteria</taxon>
        <taxon>Bacillati</taxon>
        <taxon>Bacillota</taxon>
        <taxon>Clostridia</taxon>
        <taxon>Eubacteriales</taxon>
        <taxon>Clostridiaceae</taxon>
        <taxon>Clostridium</taxon>
    </lineage>
</organism>
<keyword evidence="14" id="KW-1185">Reference proteome</keyword>
<dbReference type="Gene3D" id="1.10.1610.10">
    <property type="match status" value="1"/>
</dbReference>
<dbReference type="UniPathway" id="UPA00061">
    <property type="reaction ID" value="UER00516"/>
</dbReference>
<evidence type="ECO:0000256" key="3">
    <source>
        <dbReference type="ARBA" id="ARBA00007110"/>
    </source>
</evidence>
<comment type="catalytic activity">
    <reaction evidence="10 11">
        <text>5,6-dimethylbenzimidazole + nicotinate beta-D-ribonucleotide = alpha-ribazole 5'-phosphate + nicotinate + H(+)</text>
        <dbReference type="Rhea" id="RHEA:11196"/>
        <dbReference type="ChEBI" id="CHEBI:15378"/>
        <dbReference type="ChEBI" id="CHEBI:15890"/>
        <dbReference type="ChEBI" id="CHEBI:32544"/>
        <dbReference type="ChEBI" id="CHEBI:57502"/>
        <dbReference type="ChEBI" id="CHEBI:57918"/>
        <dbReference type="EC" id="2.4.2.21"/>
    </reaction>
</comment>
<evidence type="ECO:0000256" key="5">
    <source>
        <dbReference type="ARBA" id="ARBA00015486"/>
    </source>
</evidence>
<dbReference type="STRING" id="1494.SAMN05216497_102226"/>
<comment type="function">
    <text evidence="1 11">Catalyzes the synthesis of alpha-ribazole-5'-phosphate from nicotinate mononucleotide (NAMN) and 5,6-dimethylbenzimidazole (DMB).</text>
</comment>
<comment type="pathway">
    <text evidence="2 11">Nucleoside biosynthesis; alpha-ribazole biosynthesis; alpha-ribazole from 5,6-dimethylbenzimidazole: step 1/2.</text>
</comment>
<dbReference type="InterPro" id="IPR023195">
    <property type="entry name" value="Nict_dMeBzImd_PRibTrfase_N"/>
</dbReference>
<evidence type="ECO:0000256" key="2">
    <source>
        <dbReference type="ARBA" id="ARBA00005049"/>
    </source>
</evidence>
<dbReference type="NCBIfam" id="TIGR03160">
    <property type="entry name" value="cobT_DBIPRT"/>
    <property type="match status" value="1"/>
</dbReference>
<dbReference type="AlphaFoldDB" id="A0A240ATC2"/>
<dbReference type="HAMAP" id="MF_00230">
    <property type="entry name" value="CobT"/>
    <property type="match status" value="1"/>
</dbReference>
<reference evidence="13 15" key="2">
    <citation type="submission" date="2018-06" db="EMBL/GenBank/DDBJ databases">
        <authorList>
            <consortium name="Pathogen Informatics"/>
            <person name="Doyle S."/>
        </authorList>
    </citation>
    <scope>NUCLEOTIDE SEQUENCE [LARGE SCALE GENOMIC DNA]</scope>
    <source>
        <strain evidence="13 15">NCTC13028</strain>
    </source>
</reference>
<dbReference type="GO" id="GO:0008939">
    <property type="term" value="F:nicotinate-nucleotide-dimethylbenzimidazole phosphoribosyltransferase activity"/>
    <property type="evidence" value="ECO:0007669"/>
    <property type="project" value="UniProtKB-UniRule"/>
</dbReference>
<evidence type="ECO:0000256" key="7">
    <source>
        <dbReference type="ARBA" id="ARBA00022676"/>
    </source>
</evidence>
<evidence type="ECO:0000256" key="11">
    <source>
        <dbReference type="HAMAP-Rule" id="MF_00230"/>
    </source>
</evidence>
<sequence length="358" mass="38266">MNLLEETLKSIKPADKEAVKKAWERMDSLSKPIGSLGKLEEIAVQISGITGKVKNEINKKMTIIMCSDNGICEEGVSACPQELTALLAENYVKEITGIGVLSKHVNADMCVVDIGVKSDLKDTRVVNKKVAYGTKNMAKEPAMTREEAIQAIETGIELVDKFVKEGYDLFGTGEAGIGNTATSAAVISVLSGIDSDKIVGKGSGLTEEGFLNKKKAIKQAIEINKPVKEDVVDVIAKVGGFDIAGICGCFLGAAKNRVPIVIDGIISSAAALCAYKMNENVKDFLIPSHLSAEPGIEYVTKEIGLSPCLHMEMRLGEGTGCPLQFFMIEAALCAMNNMATLAEASIVDSEFLVDIREK</sequence>
<evidence type="ECO:0000313" key="12">
    <source>
        <dbReference type="EMBL" id="SDK92407.1"/>
    </source>
</evidence>
<name>A0A240ATC2_CLOCO</name>
<evidence type="ECO:0000256" key="8">
    <source>
        <dbReference type="ARBA" id="ARBA00022679"/>
    </source>
</evidence>
<dbReference type="Gene3D" id="3.40.50.10210">
    <property type="match status" value="1"/>
</dbReference>
<proteinExistence type="inferred from homology"/>
<evidence type="ECO:0000256" key="9">
    <source>
        <dbReference type="ARBA" id="ARBA00030686"/>
    </source>
</evidence>
<dbReference type="InterPro" id="IPR003200">
    <property type="entry name" value="Nict_dMeBzImd_PRibTrfase"/>
</dbReference>
<evidence type="ECO:0000256" key="6">
    <source>
        <dbReference type="ARBA" id="ARBA00022573"/>
    </source>
</evidence>
<comment type="similarity">
    <text evidence="3 11">Belongs to the CobT family.</text>
</comment>